<reference evidence="1" key="1">
    <citation type="submission" date="2018-11" db="EMBL/GenBank/DDBJ databases">
        <title>A distinct lineage of giant viruses engineers rhodopsin photosystems in predatory marine eukaryotes.</title>
        <authorList>
            <person name="Needham D.M."/>
            <person name="Yoshizawa S."/>
            <person name="Hosaka T."/>
            <person name="Poirier C."/>
            <person name="Choi C.-J."/>
            <person name="Hehenberger E."/>
            <person name="Irwin N.A.T."/>
            <person name="Wilken S."/>
            <person name="Yung C.-M."/>
            <person name="Bachy C."/>
            <person name="Kurihara R."/>
            <person name="Nakajima Y."/>
            <person name="Kojima K."/>
            <person name="Kimura-Someya T."/>
            <person name="Leonard G."/>
            <person name="Malmstrom R.R."/>
            <person name="Mende D."/>
            <person name="Olson D.K."/>
            <person name="Sudo Y."/>
            <person name="Sudek S."/>
            <person name="Richards T.A."/>
            <person name="DeLong E.F."/>
            <person name="Keeling P.J."/>
            <person name="Santoro A.E."/>
            <person name="Shirouzu M."/>
            <person name="Iwasaki W."/>
            <person name="Worden A.Z."/>
        </authorList>
    </citation>
    <scope>NUCLEOTIDE SEQUENCE</scope>
</reference>
<gene>
    <name evidence="1" type="ORF">1_165</name>
</gene>
<name>A0A5B8HX60_9VIRU</name>
<accession>A0A5B8HX60</accession>
<evidence type="ECO:0000313" key="1">
    <source>
        <dbReference type="EMBL" id="QDY51780.1"/>
    </source>
</evidence>
<protein>
    <submittedName>
        <fullName evidence="1">Uncharacterized protein</fullName>
    </submittedName>
</protein>
<sequence length="238" mass="28612">MNHSFLKFKKQAYPTLKYANFLTHMLTDKYNDWGTYIQDITTINKYENHTWIRLDKMIGFIKIIKDLREVIIATLPKLWNKSQLDENDIFNGENDLKDIEENNVYGINNYIGLINIKYLRKYMLNSNNFNEKCLNNILKGEDLIKDMRVILSCRKRDTWSDLLEYKFMDCECKPFNKYIFILGELICDEIEDRQKAYIIKLKKDKANFIADKYLEAKYSPYTKLGKDRFHKERNELFA</sequence>
<proteinExistence type="predicted"/>
<organism evidence="1">
    <name type="scientific">Mimiviridae sp. ChoanoV1</name>
    <dbReference type="NCBI Taxonomy" id="2596887"/>
    <lineage>
        <taxon>Viruses</taxon>
        <taxon>Varidnaviria</taxon>
        <taxon>Bamfordvirae</taxon>
        <taxon>Nucleocytoviricota</taxon>
        <taxon>Megaviricetes</taxon>
        <taxon>Imitervirales</taxon>
        <taxon>Schizomimiviridae</taxon>
    </lineage>
</organism>
<dbReference type="EMBL" id="MK250085">
    <property type="protein sequence ID" value="QDY51780.1"/>
    <property type="molecule type" value="Genomic_DNA"/>
</dbReference>